<protein>
    <recommendedName>
        <fullName evidence="2">Ig-like domain-containing protein</fullName>
    </recommendedName>
</protein>
<dbReference type="SUPFAM" id="SSF48726">
    <property type="entry name" value="Immunoglobulin"/>
    <property type="match status" value="1"/>
</dbReference>
<dbReference type="Pfam" id="PF17517">
    <property type="entry name" value="IgGFc_binding"/>
    <property type="match status" value="1"/>
</dbReference>
<dbReference type="PANTHER" id="PTHR46534:SF1">
    <property type="entry name" value="IGGFC-BINDING PROTEIN N-TERMINAL DOMAIN-CONTAINING PROTEIN"/>
    <property type="match status" value="1"/>
</dbReference>
<comment type="caution">
    <text evidence="3">The sequence shown here is derived from an EMBL/GenBank/DDBJ whole genome shotgun (WGS) entry which is preliminary data.</text>
</comment>
<proteinExistence type="predicted"/>
<dbReference type="SMART" id="SM00408">
    <property type="entry name" value="IGc2"/>
    <property type="match status" value="1"/>
</dbReference>
<dbReference type="Proteomes" id="UP000596742">
    <property type="component" value="Unassembled WGS sequence"/>
</dbReference>
<dbReference type="Gene3D" id="2.60.40.10">
    <property type="entry name" value="Immunoglobulins"/>
    <property type="match status" value="1"/>
</dbReference>
<dbReference type="PROSITE" id="PS50835">
    <property type="entry name" value="IG_LIKE"/>
    <property type="match status" value="1"/>
</dbReference>
<keyword evidence="4" id="KW-1185">Reference proteome</keyword>
<dbReference type="OrthoDB" id="6130554at2759"/>
<keyword evidence="1" id="KW-0472">Membrane</keyword>
<dbReference type="InterPro" id="IPR013783">
    <property type="entry name" value="Ig-like_fold"/>
</dbReference>
<dbReference type="EMBL" id="UYJE01003135">
    <property type="protein sequence ID" value="VDI16882.1"/>
    <property type="molecule type" value="Genomic_DNA"/>
</dbReference>
<accession>A0A8B6DCJ2</accession>
<dbReference type="InterPro" id="IPR003598">
    <property type="entry name" value="Ig_sub2"/>
</dbReference>
<dbReference type="InterPro" id="IPR007110">
    <property type="entry name" value="Ig-like_dom"/>
</dbReference>
<feature type="transmembrane region" description="Helical" evidence="1">
    <location>
        <begin position="70"/>
        <end position="90"/>
    </location>
</feature>
<dbReference type="SMART" id="SM00409">
    <property type="entry name" value="IG"/>
    <property type="match status" value="1"/>
</dbReference>
<dbReference type="InterPro" id="IPR036179">
    <property type="entry name" value="Ig-like_dom_sf"/>
</dbReference>
<dbReference type="InterPro" id="IPR035234">
    <property type="entry name" value="IgGFc-bd_N"/>
</dbReference>
<keyword evidence="1" id="KW-1133">Transmembrane helix</keyword>
<evidence type="ECO:0000313" key="4">
    <source>
        <dbReference type="Proteomes" id="UP000596742"/>
    </source>
</evidence>
<keyword evidence="1" id="KW-0812">Transmembrane</keyword>
<name>A0A8B6DCJ2_MYTGA</name>
<organism evidence="3 4">
    <name type="scientific">Mytilus galloprovincialis</name>
    <name type="common">Mediterranean mussel</name>
    <dbReference type="NCBI Taxonomy" id="29158"/>
    <lineage>
        <taxon>Eukaryota</taxon>
        <taxon>Metazoa</taxon>
        <taxon>Spiralia</taxon>
        <taxon>Lophotrochozoa</taxon>
        <taxon>Mollusca</taxon>
        <taxon>Bivalvia</taxon>
        <taxon>Autobranchia</taxon>
        <taxon>Pteriomorphia</taxon>
        <taxon>Mytilida</taxon>
        <taxon>Mytiloidea</taxon>
        <taxon>Mytilidae</taxon>
        <taxon>Mytilinae</taxon>
        <taxon>Mytilus</taxon>
    </lineage>
</organism>
<reference evidence="3" key="1">
    <citation type="submission" date="2018-11" db="EMBL/GenBank/DDBJ databases">
        <authorList>
            <person name="Alioto T."/>
            <person name="Alioto T."/>
        </authorList>
    </citation>
    <scope>NUCLEOTIDE SEQUENCE</scope>
</reference>
<dbReference type="Pfam" id="PF13927">
    <property type="entry name" value="Ig_3"/>
    <property type="match status" value="1"/>
</dbReference>
<evidence type="ECO:0000259" key="2">
    <source>
        <dbReference type="PROSITE" id="PS50835"/>
    </source>
</evidence>
<evidence type="ECO:0000313" key="3">
    <source>
        <dbReference type="EMBL" id="VDI16882.1"/>
    </source>
</evidence>
<dbReference type="InterPro" id="IPR003599">
    <property type="entry name" value="Ig_sub"/>
</dbReference>
<dbReference type="AlphaFoldDB" id="A0A8B6DCJ2"/>
<gene>
    <name evidence="3" type="ORF">MGAL_10B052727</name>
</gene>
<dbReference type="PANTHER" id="PTHR46534">
    <property type="entry name" value="IGGFC_BINDING DOMAIN-CONTAINING PROTEIN"/>
    <property type="match status" value="1"/>
</dbReference>
<evidence type="ECO:0000256" key="1">
    <source>
        <dbReference type="SAM" id="Phobius"/>
    </source>
</evidence>
<sequence length="610" mass="69067">MDSIRNENHDLSCIEHDYISIHECNPVHLFDQQFPLQSRMIRDEDLPTRVMYQGNASDLLKGHKTLKASVCIVFMICVVGCLVTMAVLLAQKNHFHSRSYEDVLTVKRESIHQFVFPGESIVLDCAVGSCGANFVFWYKYKNGHVINITSETNSNKYSGSTPSKPDLTIFNANKTDVGNYTCVVVKDKGIVQSSITKLYVSDGSVGEEYVFAFFKSRGMDANALYITSMHHGKCIINSQDIHSSIFVSPNTTRIYRFTKSDDLREGKRRKGVYILCNTKVSITAYSKIHSKRAGFLLLPLQMLGKEYVVPSYMSTSNRYGYSGTFAVVAVHSDTLVNITVRSATKGNVNLDNKRYLNGSEIFLNMTYLDTVQISEYKGDLSGSYISASKPVAVISGHTCVFMRNNYCGRLMEMIIAVKDFSKIFIIPKLERSEGVKLRAYSYFKTEMFCSYLNKSNVSFSLHSTDYLELDYENLTTVRATENIHIQLYRRLSGGSSMTTVPGINQYLSYYMFFVPYGYPKNYLSFIIRSDGIKGIRINKREIETLNDRTFDLIGFQYTTFVCRILPGRHTAEQIQNVPFGLFVFAENPHMSHDVNFGYIAGMSLLSLNGT</sequence>
<feature type="domain" description="Ig-like" evidence="2">
    <location>
        <begin position="101"/>
        <end position="196"/>
    </location>
</feature>